<dbReference type="InterPro" id="IPR053714">
    <property type="entry name" value="Iso_Racemase_Enz_sf"/>
</dbReference>
<name>A0A839SPZ4_9PROT</name>
<organism evidence="1 2">
    <name type="scientific">Limibacillus halophilus</name>
    <dbReference type="NCBI Taxonomy" id="1579333"/>
    <lineage>
        <taxon>Bacteria</taxon>
        <taxon>Pseudomonadati</taxon>
        <taxon>Pseudomonadota</taxon>
        <taxon>Alphaproteobacteria</taxon>
        <taxon>Rhodospirillales</taxon>
        <taxon>Rhodovibrionaceae</taxon>
        <taxon>Limibacillus</taxon>
    </lineage>
</organism>
<dbReference type="PANTHER" id="PTHR40267:SF1">
    <property type="entry name" value="BLR3294 PROTEIN"/>
    <property type="match status" value="1"/>
</dbReference>
<dbReference type="Gene3D" id="3.40.50.12500">
    <property type="match status" value="1"/>
</dbReference>
<sequence>MQLPYRLNEGSDARRKLGLIVLKTDETIERDFRALRLPDDLWLYHSRIPSSLEVTVETLSEMEQALPTAAGLFPTASTFDVIGYACTSGATVLGESRVEAMVQQAHPEARVTNPMTALKAACRALGITRLGMVSPYVEKVSDALRQRLEQAKVQVTSFGEFGEKEEWKVARIDRHSIIRAMVEVGSSDTCDAVFASCTNLRAFEAIEEVESLIDKPALCSNQVLAWHMLRVTGVADPIAGAGRLFSLA</sequence>
<dbReference type="InterPro" id="IPR026286">
    <property type="entry name" value="MaiA/AMDase"/>
</dbReference>
<evidence type="ECO:0000313" key="2">
    <source>
        <dbReference type="Proteomes" id="UP000581135"/>
    </source>
</evidence>
<protein>
    <submittedName>
        <fullName evidence="1">Maleate isomerase</fullName>
        <ecNumber evidence="1">5.2.1.1</ecNumber>
    </submittedName>
</protein>
<reference evidence="1 2" key="1">
    <citation type="submission" date="2020-08" db="EMBL/GenBank/DDBJ databases">
        <title>Genomic Encyclopedia of Type Strains, Phase III (KMG-III): the genomes of soil and plant-associated and newly described type strains.</title>
        <authorList>
            <person name="Whitman W."/>
        </authorList>
    </citation>
    <scope>NUCLEOTIDE SEQUENCE [LARGE SCALE GENOMIC DNA]</scope>
    <source>
        <strain evidence="1 2">CECT 8803</strain>
    </source>
</reference>
<gene>
    <name evidence="1" type="ORF">FHR98_001153</name>
</gene>
<comment type="caution">
    <text evidence="1">The sequence shown here is derived from an EMBL/GenBank/DDBJ whole genome shotgun (WGS) entry which is preliminary data.</text>
</comment>
<dbReference type="EC" id="5.2.1.1" evidence="1"/>
<evidence type="ECO:0000313" key="1">
    <source>
        <dbReference type="EMBL" id="MBB3064881.1"/>
    </source>
</evidence>
<keyword evidence="2" id="KW-1185">Reference proteome</keyword>
<dbReference type="EMBL" id="JACHXA010000002">
    <property type="protein sequence ID" value="MBB3064881.1"/>
    <property type="molecule type" value="Genomic_DNA"/>
</dbReference>
<dbReference type="AlphaFoldDB" id="A0A839SPZ4"/>
<dbReference type="Pfam" id="PF17645">
    <property type="entry name" value="Amdase"/>
    <property type="match status" value="1"/>
</dbReference>
<proteinExistence type="predicted"/>
<dbReference type="PIRSF" id="PIRSF015736">
    <property type="entry name" value="MI"/>
    <property type="match status" value="1"/>
</dbReference>
<dbReference type="RefSeq" id="WP_183415671.1">
    <property type="nucleotide sequence ID" value="NZ_JACHXA010000002.1"/>
</dbReference>
<accession>A0A839SPZ4</accession>
<dbReference type="PANTHER" id="PTHR40267">
    <property type="entry name" value="BLR3294 PROTEIN"/>
    <property type="match status" value="1"/>
</dbReference>
<dbReference type="Proteomes" id="UP000581135">
    <property type="component" value="Unassembled WGS sequence"/>
</dbReference>
<dbReference type="GO" id="GO:0050076">
    <property type="term" value="F:maleate isomerase activity"/>
    <property type="evidence" value="ECO:0007669"/>
    <property type="project" value="UniProtKB-EC"/>
</dbReference>
<keyword evidence="1" id="KW-0413">Isomerase</keyword>